<evidence type="ECO:0000313" key="2">
    <source>
        <dbReference type="EMBL" id="MEQ3554535.1"/>
    </source>
</evidence>
<proteinExistence type="predicted"/>
<dbReference type="RefSeq" id="WP_349301609.1">
    <property type="nucleotide sequence ID" value="NZ_JBEDNQ010000015.1"/>
</dbReference>
<feature type="transmembrane region" description="Helical" evidence="1">
    <location>
        <begin position="102"/>
        <end position="124"/>
    </location>
</feature>
<feature type="transmembrane region" description="Helical" evidence="1">
    <location>
        <begin position="354"/>
        <end position="375"/>
    </location>
</feature>
<feature type="transmembrane region" description="Helical" evidence="1">
    <location>
        <begin position="295"/>
        <end position="313"/>
    </location>
</feature>
<reference evidence="2 3" key="1">
    <citation type="submission" date="2024-03" db="EMBL/GenBank/DDBJ databases">
        <title>Draft genome sequence of Pseudonocardia nematodicida JCM 31783.</title>
        <authorList>
            <person name="Butdee W."/>
            <person name="Duangmal K."/>
        </authorList>
    </citation>
    <scope>NUCLEOTIDE SEQUENCE [LARGE SCALE GENOMIC DNA]</scope>
    <source>
        <strain evidence="2 3">JCM 31783</strain>
    </source>
</reference>
<dbReference type="Proteomes" id="UP001494902">
    <property type="component" value="Unassembled WGS sequence"/>
</dbReference>
<evidence type="ECO:0000256" key="1">
    <source>
        <dbReference type="SAM" id="Phobius"/>
    </source>
</evidence>
<feature type="transmembrane region" description="Helical" evidence="1">
    <location>
        <begin position="252"/>
        <end position="274"/>
    </location>
</feature>
<feature type="transmembrane region" description="Helical" evidence="1">
    <location>
        <begin position="64"/>
        <end position="82"/>
    </location>
</feature>
<sequence length="454" mass="47133">MDYGPWSLVVDVGLIGGLLLIGTLVRRWVGPAQRLMLPASVIAGFLGLLLGPQVAGILPFSDQLGTYASVLIAVVFACLGLGDDARGRGFGRSTAAFSAYSFAMYALQVGLGMVLAYLLFVPVFGTPEGFGLLLFAGWAGGFGSAAAVGSVFTDAGWEGASSLAFTSATVGMLAGVVGGIAIANWGARRGHTARLGRFDQLPPALRTGLVPAAEREPTGIGTTSASSIEPLGLQVCLVAAITVLGYGAAEGIALVVPSFSAPVFVLAFVAGLLVKFLLRRTPAWEYCDQRTLRSISGVATDVLIVCGIASITPSLVADYWAPLTILFVFALALNLAMFRWVAPSVMHGAWFEKSLFTWGWATGAVATSVALLRMVDPDLDSRTLEEFGLAYLPVAPLETGSIAATPLIVLAGLGWAIAVGWTAVGLVALALPFLLGWTRARPAGTPTTPGEKTR</sequence>
<dbReference type="InterPro" id="IPR004445">
    <property type="entry name" value="GltS"/>
</dbReference>
<organism evidence="2 3">
    <name type="scientific">Pseudonocardia nematodicida</name>
    <dbReference type="NCBI Taxonomy" id="1206997"/>
    <lineage>
        <taxon>Bacteria</taxon>
        <taxon>Bacillati</taxon>
        <taxon>Actinomycetota</taxon>
        <taxon>Actinomycetes</taxon>
        <taxon>Pseudonocardiales</taxon>
        <taxon>Pseudonocardiaceae</taxon>
        <taxon>Pseudonocardia</taxon>
    </lineage>
</organism>
<dbReference type="EMBL" id="JBEDNQ010000015">
    <property type="protein sequence ID" value="MEQ3554535.1"/>
    <property type="molecule type" value="Genomic_DNA"/>
</dbReference>
<evidence type="ECO:0000313" key="3">
    <source>
        <dbReference type="Proteomes" id="UP001494902"/>
    </source>
</evidence>
<keyword evidence="1" id="KW-0472">Membrane</keyword>
<feature type="transmembrane region" description="Helical" evidence="1">
    <location>
        <begin position="407"/>
        <end position="435"/>
    </location>
</feature>
<feature type="transmembrane region" description="Helical" evidence="1">
    <location>
        <begin position="37"/>
        <end position="58"/>
    </location>
</feature>
<keyword evidence="1" id="KW-0812">Transmembrane</keyword>
<keyword evidence="1" id="KW-1133">Transmembrane helix</keyword>
<feature type="transmembrane region" description="Helical" evidence="1">
    <location>
        <begin position="319"/>
        <end position="342"/>
    </location>
</feature>
<comment type="caution">
    <text evidence="2">The sequence shown here is derived from an EMBL/GenBank/DDBJ whole genome shotgun (WGS) entry which is preliminary data.</text>
</comment>
<accession>A0ABV1KJA5</accession>
<keyword evidence="3" id="KW-1185">Reference proteome</keyword>
<feature type="transmembrane region" description="Helical" evidence="1">
    <location>
        <begin position="6"/>
        <end position="25"/>
    </location>
</feature>
<name>A0ABV1KJA5_9PSEU</name>
<gene>
    <name evidence="2" type="ORF">WIS52_29050</name>
</gene>
<feature type="transmembrane region" description="Helical" evidence="1">
    <location>
        <begin position="130"/>
        <end position="152"/>
    </location>
</feature>
<dbReference type="PANTHER" id="PTHR36178:SF1">
    <property type="entry name" value="SODIUM_GLUTAMATE SYMPORTER"/>
    <property type="match status" value="1"/>
</dbReference>
<dbReference type="Pfam" id="PF03616">
    <property type="entry name" value="Glt_symporter"/>
    <property type="match status" value="1"/>
</dbReference>
<protein>
    <submittedName>
        <fullName evidence="2">Sodium/glutamate symporter</fullName>
    </submittedName>
</protein>
<feature type="transmembrane region" description="Helical" evidence="1">
    <location>
        <begin position="164"/>
        <end position="187"/>
    </location>
</feature>
<dbReference type="PANTHER" id="PTHR36178">
    <property type="entry name" value="SLR0625 PROTEIN"/>
    <property type="match status" value="1"/>
</dbReference>